<evidence type="ECO:0000313" key="6">
    <source>
        <dbReference type="EMBL" id="CAG9809762.1"/>
    </source>
</evidence>
<sequence length="323" mass="37220">MTSEEESACRICADDAHYNIFQDELVVDNRNMKIYIVLNNFIFEKLYGPDEYSDMVCITCCDALFNSYKFMLQVREAEQKLKTEGPPQKKMKIKIQSVRKIEMQEVQKIDELTAIADAQDDLMSDNNINEDIMDPVYSDEEIVVPDIKEEKKHSVSPEKKSEPARKKPKLSSSADFTESFSVTSYSLVYKNESEQTIANIHIDNGSIKNIGDGNYNLDKWLENSSDSAIYSCTYCVKGFVNSDFLLKHITACHICLTCFKICDTNKLLNQHVKTHNEEKLVCPFCGKVCTYNVFRQHIRKQHVFNLPYYVGVLPQNINARNYE</sequence>
<dbReference type="PROSITE" id="PS51915">
    <property type="entry name" value="ZAD"/>
    <property type="match status" value="1"/>
</dbReference>
<evidence type="ECO:0000256" key="1">
    <source>
        <dbReference type="PROSITE-ProRule" id="PRU00042"/>
    </source>
</evidence>
<keyword evidence="7" id="KW-1185">Reference proteome</keyword>
<dbReference type="EMBL" id="OU895879">
    <property type="protein sequence ID" value="CAG9809762.1"/>
    <property type="molecule type" value="Genomic_DNA"/>
</dbReference>
<feature type="compositionally biased region" description="Basic and acidic residues" evidence="3">
    <location>
        <begin position="148"/>
        <end position="165"/>
    </location>
</feature>
<keyword evidence="2" id="KW-0479">Metal-binding</keyword>
<dbReference type="PROSITE" id="PS00028">
    <property type="entry name" value="ZINC_FINGER_C2H2_1"/>
    <property type="match status" value="2"/>
</dbReference>
<dbReference type="InterPro" id="IPR012934">
    <property type="entry name" value="Znf_AD"/>
</dbReference>
<dbReference type="GO" id="GO:0008270">
    <property type="term" value="F:zinc ion binding"/>
    <property type="evidence" value="ECO:0007669"/>
    <property type="project" value="UniProtKB-UniRule"/>
</dbReference>
<feature type="domain" description="ZAD" evidence="5">
    <location>
        <begin position="7"/>
        <end position="84"/>
    </location>
</feature>
<dbReference type="SMART" id="SM00355">
    <property type="entry name" value="ZnF_C2H2"/>
    <property type="match status" value="3"/>
</dbReference>
<feature type="binding site" evidence="2">
    <location>
        <position position="60"/>
    </location>
    <ligand>
        <name>Zn(2+)</name>
        <dbReference type="ChEBI" id="CHEBI:29105"/>
    </ligand>
</feature>
<reference evidence="6" key="1">
    <citation type="submission" date="2022-01" db="EMBL/GenBank/DDBJ databases">
        <authorList>
            <person name="King R."/>
        </authorList>
    </citation>
    <scope>NUCLEOTIDE SEQUENCE</scope>
</reference>
<feature type="binding site" evidence="2">
    <location>
        <position position="9"/>
    </location>
    <ligand>
        <name>Zn(2+)</name>
        <dbReference type="ChEBI" id="CHEBI:29105"/>
    </ligand>
</feature>
<dbReference type="SMART" id="SM00868">
    <property type="entry name" value="zf-AD"/>
    <property type="match status" value="1"/>
</dbReference>
<evidence type="ECO:0000256" key="2">
    <source>
        <dbReference type="PROSITE-ProRule" id="PRU01263"/>
    </source>
</evidence>
<dbReference type="Pfam" id="PF00096">
    <property type="entry name" value="zf-C2H2"/>
    <property type="match status" value="1"/>
</dbReference>
<feature type="domain" description="C2H2-type" evidence="4">
    <location>
        <begin position="230"/>
        <end position="253"/>
    </location>
</feature>
<gene>
    <name evidence="6" type="ORF">CHIRRI_LOCUS12582</name>
</gene>
<dbReference type="AlphaFoldDB" id="A0A9N9S2R4"/>
<dbReference type="SUPFAM" id="SSF57716">
    <property type="entry name" value="Glucocorticoid receptor-like (DNA-binding domain)"/>
    <property type="match status" value="1"/>
</dbReference>
<dbReference type="PROSITE" id="PS50157">
    <property type="entry name" value="ZINC_FINGER_C2H2_2"/>
    <property type="match status" value="1"/>
</dbReference>
<keyword evidence="2" id="KW-0862">Zinc</keyword>
<organism evidence="6 7">
    <name type="scientific">Chironomus riparius</name>
    <dbReference type="NCBI Taxonomy" id="315576"/>
    <lineage>
        <taxon>Eukaryota</taxon>
        <taxon>Metazoa</taxon>
        <taxon>Ecdysozoa</taxon>
        <taxon>Arthropoda</taxon>
        <taxon>Hexapoda</taxon>
        <taxon>Insecta</taxon>
        <taxon>Pterygota</taxon>
        <taxon>Neoptera</taxon>
        <taxon>Endopterygota</taxon>
        <taxon>Diptera</taxon>
        <taxon>Nematocera</taxon>
        <taxon>Chironomoidea</taxon>
        <taxon>Chironomidae</taxon>
        <taxon>Chironominae</taxon>
        <taxon>Chironomus</taxon>
    </lineage>
</organism>
<evidence type="ECO:0000313" key="7">
    <source>
        <dbReference type="Proteomes" id="UP001153620"/>
    </source>
</evidence>
<accession>A0A9N9S2R4</accession>
<evidence type="ECO:0000256" key="3">
    <source>
        <dbReference type="SAM" id="MobiDB-lite"/>
    </source>
</evidence>
<evidence type="ECO:0000259" key="4">
    <source>
        <dbReference type="PROSITE" id="PS50157"/>
    </source>
</evidence>
<evidence type="ECO:0000259" key="5">
    <source>
        <dbReference type="PROSITE" id="PS51915"/>
    </source>
</evidence>
<reference evidence="6" key="2">
    <citation type="submission" date="2022-10" db="EMBL/GenBank/DDBJ databases">
        <authorList>
            <consortium name="ENA_rothamsted_submissions"/>
            <consortium name="culmorum"/>
            <person name="King R."/>
        </authorList>
    </citation>
    <scope>NUCLEOTIDE SEQUENCE</scope>
</reference>
<name>A0A9N9S2R4_9DIPT</name>
<dbReference type="Proteomes" id="UP001153620">
    <property type="component" value="Chromosome 3"/>
</dbReference>
<feature type="region of interest" description="Disordered" evidence="3">
    <location>
        <begin position="148"/>
        <end position="170"/>
    </location>
</feature>
<dbReference type="InterPro" id="IPR013087">
    <property type="entry name" value="Znf_C2H2_type"/>
</dbReference>
<proteinExistence type="predicted"/>
<protein>
    <submittedName>
        <fullName evidence="6">Uncharacterized protein</fullName>
    </submittedName>
</protein>
<feature type="binding site" evidence="2">
    <location>
        <position position="12"/>
    </location>
    <ligand>
        <name>Zn(2+)</name>
        <dbReference type="ChEBI" id="CHEBI:29105"/>
    </ligand>
</feature>
<dbReference type="GO" id="GO:0005634">
    <property type="term" value="C:nucleus"/>
    <property type="evidence" value="ECO:0007669"/>
    <property type="project" value="InterPro"/>
</dbReference>
<feature type="binding site" evidence="2">
    <location>
        <position position="57"/>
    </location>
    <ligand>
        <name>Zn(2+)</name>
        <dbReference type="ChEBI" id="CHEBI:29105"/>
    </ligand>
</feature>
<keyword evidence="1" id="KW-0863">Zinc-finger</keyword>